<name>A0A964RQ38_9CLOT</name>
<gene>
    <name evidence="1" type="ORF">GKZ28_18805</name>
</gene>
<dbReference type="EMBL" id="WSRQ01000037">
    <property type="protein sequence ID" value="MVX65733.1"/>
    <property type="molecule type" value="Genomic_DNA"/>
</dbReference>
<dbReference type="RefSeq" id="WP_160360422.1">
    <property type="nucleotide sequence ID" value="NZ_WSRQ01000037.1"/>
</dbReference>
<dbReference type="AlphaFoldDB" id="A0A964RQ38"/>
<dbReference type="Proteomes" id="UP000656077">
    <property type="component" value="Unassembled WGS sequence"/>
</dbReference>
<evidence type="ECO:0000313" key="2">
    <source>
        <dbReference type="Proteomes" id="UP000656077"/>
    </source>
</evidence>
<evidence type="ECO:0000313" key="1">
    <source>
        <dbReference type="EMBL" id="MVX65733.1"/>
    </source>
</evidence>
<proteinExistence type="predicted"/>
<comment type="caution">
    <text evidence="1">The sequence shown here is derived from an EMBL/GenBank/DDBJ whole genome shotgun (WGS) entry which is preliminary data.</text>
</comment>
<organism evidence="1 2">
    <name type="scientific">Clostridium chromiireducens</name>
    <dbReference type="NCBI Taxonomy" id="225345"/>
    <lineage>
        <taxon>Bacteria</taxon>
        <taxon>Bacillati</taxon>
        <taxon>Bacillota</taxon>
        <taxon>Clostridia</taxon>
        <taxon>Eubacteriales</taxon>
        <taxon>Clostridiaceae</taxon>
        <taxon>Clostridium</taxon>
    </lineage>
</organism>
<protein>
    <submittedName>
        <fullName evidence="1">Uncharacterized protein</fullName>
    </submittedName>
</protein>
<reference evidence="1" key="1">
    <citation type="submission" date="2019-12" db="EMBL/GenBank/DDBJ databases">
        <title>Microbes associate with the intestines of laboratory mice.</title>
        <authorList>
            <person name="Navarre W."/>
            <person name="Wong E."/>
        </authorList>
    </citation>
    <scope>NUCLEOTIDE SEQUENCE</scope>
    <source>
        <strain evidence="1">NM79_F5</strain>
    </source>
</reference>
<accession>A0A964RQ38</accession>
<sequence length="75" mass="9010">MNKNLFWPIYQKLEEEFKELSYYIAIDRKQLKTYSIKIADLILRTVAECENIASVICKNEKIKFTDKKGHIRRDI</sequence>